<dbReference type="GO" id="GO:0008664">
    <property type="term" value="F:RNA 2',3'-cyclic 3'-phosphodiesterase activity"/>
    <property type="evidence" value="ECO:0007669"/>
    <property type="project" value="UniProtKB-EC"/>
</dbReference>
<organism evidence="3 4">
    <name type="scientific">Luteimicrobium xylanilyticum</name>
    <dbReference type="NCBI Taxonomy" id="1133546"/>
    <lineage>
        <taxon>Bacteria</taxon>
        <taxon>Bacillati</taxon>
        <taxon>Actinomycetota</taxon>
        <taxon>Actinomycetes</taxon>
        <taxon>Micrococcales</taxon>
        <taxon>Luteimicrobium</taxon>
    </lineage>
</organism>
<dbReference type="InterPro" id="IPR009097">
    <property type="entry name" value="Cyclic_Pdiesterase"/>
</dbReference>
<dbReference type="EMBL" id="CP045529">
    <property type="protein sequence ID" value="QFU98036.1"/>
    <property type="molecule type" value="Genomic_DNA"/>
</dbReference>
<comment type="function">
    <text evidence="2">Hydrolyzes RNA 2',3'-cyclic phosphodiester to an RNA 2'-phosphomonoester.</text>
</comment>
<comment type="catalytic activity">
    <reaction evidence="2">
        <text>a 3'-end 2',3'-cyclophospho-ribonucleotide-RNA + H2O = a 3'-end 2'-phospho-ribonucleotide-RNA + H(+)</text>
        <dbReference type="Rhea" id="RHEA:11828"/>
        <dbReference type="Rhea" id="RHEA-COMP:10464"/>
        <dbReference type="Rhea" id="RHEA-COMP:17353"/>
        <dbReference type="ChEBI" id="CHEBI:15377"/>
        <dbReference type="ChEBI" id="CHEBI:15378"/>
        <dbReference type="ChEBI" id="CHEBI:83064"/>
        <dbReference type="ChEBI" id="CHEBI:173113"/>
        <dbReference type="EC" id="3.1.4.58"/>
    </reaction>
</comment>
<comment type="similarity">
    <text evidence="2">Belongs to the 2H phosphoesterase superfamily. ThpR family.</text>
</comment>
<dbReference type="GO" id="GO:0004113">
    <property type="term" value="F:2',3'-cyclic-nucleotide 3'-phosphodiesterase activity"/>
    <property type="evidence" value="ECO:0007669"/>
    <property type="project" value="InterPro"/>
</dbReference>
<dbReference type="Gene3D" id="3.90.1140.10">
    <property type="entry name" value="Cyclic phosphodiesterase"/>
    <property type="match status" value="1"/>
</dbReference>
<dbReference type="EC" id="3.1.4.58" evidence="2"/>
<dbReference type="PANTHER" id="PTHR35561">
    <property type="entry name" value="RNA 2',3'-CYCLIC PHOSPHODIESTERASE"/>
    <property type="match status" value="1"/>
</dbReference>
<evidence type="ECO:0000256" key="1">
    <source>
        <dbReference type="ARBA" id="ARBA00022801"/>
    </source>
</evidence>
<feature type="short sequence motif" description="HXTX 1" evidence="2">
    <location>
        <begin position="50"/>
        <end position="53"/>
    </location>
</feature>
<dbReference type="InterPro" id="IPR004175">
    <property type="entry name" value="RNA_CPDase"/>
</dbReference>
<dbReference type="OrthoDB" id="9787070at2"/>
<evidence type="ECO:0000313" key="3">
    <source>
        <dbReference type="EMBL" id="QFU98036.1"/>
    </source>
</evidence>
<dbReference type="NCBIfam" id="TIGR02258">
    <property type="entry name" value="2_5_ligase"/>
    <property type="match status" value="1"/>
</dbReference>
<dbReference type="PANTHER" id="PTHR35561:SF1">
    <property type="entry name" value="RNA 2',3'-CYCLIC PHOSPHODIESTERASE"/>
    <property type="match status" value="1"/>
</dbReference>
<dbReference type="Pfam" id="PF13563">
    <property type="entry name" value="2_5_RNA_ligase2"/>
    <property type="match status" value="1"/>
</dbReference>
<dbReference type="RefSeq" id="WP_036951265.1">
    <property type="nucleotide sequence ID" value="NZ_BAABIH010000028.1"/>
</dbReference>
<feature type="short sequence motif" description="HXTX 2" evidence="2">
    <location>
        <begin position="132"/>
        <end position="135"/>
    </location>
</feature>
<dbReference type="SUPFAM" id="SSF55144">
    <property type="entry name" value="LigT-like"/>
    <property type="match status" value="1"/>
</dbReference>
<name>A0A5P9Q9V9_9MICO</name>
<accession>A0A5P9Q9V9</accession>
<dbReference type="HAMAP" id="MF_01940">
    <property type="entry name" value="RNA_CPDase"/>
    <property type="match status" value="1"/>
</dbReference>
<feature type="active site" description="Proton acceptor" evidence="2">
    <location>
        <position position="132"/>
    </location>
</feature>
<protein>
    <recommendedName>
        <fullName evidence="2">RNA 2',3'-cyclic phosphodiesterase</fullName>
        <shortName evidence="2">RNA 2',3'-CPDase</shortName>
        <ecNumber evidence="2">3.1.4.58</ecNumber>
    </recommendedName>
</protein>
<reference evidence="3 4" key="1">
    <citation type="submission" date="2019-10" db="EMBL/GenBank/DDBJ databases">
        <title>Genome sequence of Luteimicrobium xylanilyticum HY-24.</title>
        <authorList>
            <person name="Kim D.Y."/>
            <person name="Park H.-Y."/>
        </authorList>
    </citation>
    <scope>NUCLEOTIDE SEQUENCE [LARGE SCALE GENOMIC DNA]</scope>
    <source>
        <strain evidence="3 4">HY-24</strain>
    </source>
</reference>
<sequence>MRLFAAVFPPDPVLDHLALALDAVGAGRTLPDAPDGRRGSPRWVPRDAQHLTLAFYADVPEGAIPELSEALRDVARAAAPFELRLRGAGSFAGRVLWVGVDGATDALRELAEGALAASVREVPDDVRPHRAHLTVARARWGRSKVSRSRDAYRSQLDPAARALAVYAGPAWTVDGFSLVESRPGEGPQGGPLYRELERWAFAPS</sequence>
<proteinExistence type="inferred from homology"/>
<keyword evidence="1 2" id="KW-0378">Hydrolase</keyword>
<evidence type="ECO:0000313" key="4">
    <source>
        <dbReference type="Proteomes" id="UP000326702"/>
    </source>
</evidence>
<dbReference type="KEGG" id="lxl:KDY119_01542"/>
<gene>
    <name evidence="3" type="primary">thpR</name>
    <name evidence="3" type="ORF">KDY119_01542</name>
</gene>
<keyword evidence="4" id="KW-1185">Reference proteome</keyword>
<evidence type="ECO:0000256" key="2">
    <source>
        <dbReference type="HAMAP-Rule" id="MF_01940"/>
    </source>
</evidence>
<dbReference type="Proteomes" id="UP000326702">
    <property type="component" value="Chromosome"/>
</dbReference>
<feature type="active site" description="Proton donor" evidence="2">
    <location>
        <position position="50"/>
    </location>
</feature>
<dbReference type="AlphaFoldDB" id="A0A5P9Q9V9"/>